<reference evidence="2" key="1">
    <citation type="journal article" date="2015" name="Nature">
        <title>Complex archaea that bridge the gap between prokaryotes and eukaryotes.</title>
        <authorList>
            <person name="Spang A."/>
            <person name="Saw J.H."/>
            <person name="Jorgensen S.L."/>
            <person name="Zaremba-Niedzwiedzka K."/>
            <person name="Martijn J."/>
            <person name="Lind A.E."/>
            <person name="van Eijk R."/>
            <person name="Schleper C."/>
            <person name="Guy L."/>
            <person name="Ettema T.J."/>
        </authorList>
    </citation>
    <scope>NUCLEOTIDE SEQUENCE</scope>
</reference>
<evidence type="ECO:0000259" key="1">
    <source>
        <dbReference type="Pfam" id="PF04326"/>
    </source>
</evidence>
<accession>A0A0F9FV15</accession>
<feature type="domain" description="Schlafen AlbA-2" evidence="1">
    <location>
        <begin position="16"/>
        <end position="64"/>
    </location>
</feature>
<proteinExistence type="predicted"/>
<sequence>MNFNLIYEILKNPDKENLRIEYKQFGILDKKESKKKLVHEIVGISNKYGGHILIGITENGKFEGKIPFSV</sequence>
<name>A0A0F9FV15_9ZZZZ</name>
<dbReference type="InterPro" id="IPR007421">
    <property type="entry name" value="Schlafen_AlbA_2_dom"/>
</dbReference>
<dbReference type="Gene3D" id="3.30.950.30">
    <property type="entry name" value="Schlafen, AAA domain"/>
    <property type="match status" value="1"/>
</dbReference>
<dbReference type="EMBL" id="LAZR01028895">
    <property type="protein sequence ID" value="KKL61185.1"/>
    <property type="molecule type" value="Genomic_DNA"/>
</dbReference>
<dbReference type="AlphaFoldDB" id="A0A0F9FV15"/>
<dbReference type="Pfam" id="PF04326">
    <property type="entry name" value="SLFN_AlbA_2"/>
    <property type="match status" value="1"/>
</dbReference>
<dbReference type="InterPro" id="IPR038461">
    <property type="entry name" value="Schlafen_AlbA_2_dom_sf"/>
</dbReference>
<comment type="caution">
    <text evidence="2">The sequence shown here is derived from an EMBL/GenBank/DDBJ whole genome shotgun (WGS) entry which is preliminary data.</text>
</comment>
<organism evidence="2">
    <name type="scientific">marine sediment metagenome</name>
    <dbReference type="NCBI Taxonomy" id="412755"/>
    <lineage>
        <taxon>unclassified sequences</taxon>
        <taxon>metagenomes</taxon>
        <taxon>ecological metagenomes</taxon>
    </lineage>
</organism>
<gene>
    <name evidence="2" type="ORF">LCGC14_2197850</name>
</gene>
<evidence type="ECO:0000313" key="2">
    <source>
        <dbReference type="EMBL" id="KKL61185.1"/>
    </source>
</evidence>
<protein>
    <recommendedName>
        <fullName evidence="1">Schlafen AlbA-2 domain-containing protein</fullName>
    </recommendedName>
</protein>